<dbReference type="Gene3D" id="1.25.40.10">
    <property type="entry name" value="Tetratricopeptide repeat domain"/>
    <property type="match status" value="3"/>
</dbReference>
<gene>
    <name evidence="6" type="ORF">H6G81_24800</name>
</gene>
<dbReference type="Pfam" id="PF14559">
    <property type="entry name" value="TPR_19"/>
    <property type="match status" value="1"/>
</dbReference>
<feature type="transmembrane region" description="Helical" evidence="5">
    <location>
        <begin position="21"/>
        <end position="40"/>
    </location>
</feature>
<feature type="repeat" description="TPR" evidence="3">
    <location>
        <begin position="56"/>
        <end position="89"/>
    </location>
</feature>
<keyword evidence="1" id="KW-0677">Repeat</keyword>
<dbReference type="PROSITE" id="PS50005">
    <property type="entry name" value="TPR"/>
    <property type="match status" value="5"/>
</dbReference>
<dbReference type="PANTHER" id="PTHR44943">
    <property type="entry name" value="CELLULOSE SYNTHASE OPERON PROTEIN C"/>
    <property type="match status" value="1"/>
</dbReference>
<organism evidence="6 7">
    <name type="scientific">Scytonema hofmannii FACHB-248</name>
    <dbReference type="NCBI Taxonomy" id="1842502"/>
    <lineage>
        <taxon>Bacteria</taxon>
        <taxon>Bacillati</taxon>
        <taxon>Cyanobacteriota</taxon>
        <taxon>Cyanophyceae</taxon>
        <taxon>Nostocales</taxon>
        <taxon>Scytonemataceae</taxon>
        <taxon>Scytonema</taxon>
    </lineage>
</organism>
<dbReference type="Pfam" id="PF13432">
    <property type="entry name" value="TPR_16"/>
    <property type="match status" value="4"/>
</dbReference>
<accession>A0ABR8GXF0</accession>
<dbReference type="InterPro" id="IPR011990">
    <property type="entry name" value="TPR-like_helical_dom_sf"/>
</dbReference>
<evidence type="ECO:0000313" key="7">
    <source>
        <dbReference type="Proteomes" id="UP000660380"/>
    </source>
</evidence>
<dbReference type="InterPro" id="IPR051685">
    <property type="entry name" value="Ycf3/AcsC/BcsC/TPR_MFPF"/>
</dbReference>
<feature type="repeat" description="TPR" evidence="3">
    <location>
        <begin position="90"/>
        <end position="123"/>
    </location>
</feature>
<dbReference type="SMART" id="SM00028">
    <property type="entry name" value="TPR"/>
    <property type="match status" value="6"/>
</dbReference>
<name>A0ABR8GXF0_9CYAN</name>
<dbReference type="SUPFAM" id="SSF48452">
    <property type="entry name" value="TPR-like"/>
    <property type="match status" value="2"/>
</dbReference>
<keyword evidence="2 3" id="KW-0802">TPR repeat</keyword>
<keyword evidence="5" id="KW-0812">Transmembrane</keyword>
<protein>
    <submittedName>
        <fullName evidence="6">Tetratricopeptide repeat protein</fullName>
    </submittedName>
</protein>
<evidence type="ECO:0000256" key="1">
    <source>
        <dbReference type="ARBA" id="ARBA00022737"/>
    </source>
</evidence>
<proteinExistence type="predicted"/>
<feature type="region of interest" description="Disordered" evidence="4">
    <location>
        <begin position="770"/>
        <end position="789"/>
    </location>
</feature>
<dbReference type="Proteomes" id="UP000660380">
    <property type="component" value="Unassembled WGS sequence"/>
</dbReference>
<keyword evidence="7" id="KW-1185">Reference proteome</keyword>
<evidence type="ECO:0000256" key="2">
    <source>
        <dbReference type="ARBA" id="ARBA00022803"/>
    </source>
</evidence>
<dbReference type="PANTHER" id="PTHR44943:SF8">
    <property type="entry name" value="TPR REPEAT-CONTAINING PROTEIN MJ0263"/>
    <property type="match status" value="1"/>
</dbReference>
<evidence type="ECO:0000256" key="4">
    <source>
        <dbReference type="SAM" id="MobiDB-lite"/>
    </source>
</evidence>
<feature type="repeat" description="TPR" evidence="3">
    <location>
        <begin position="652"/>
        <end position="685"/>
    </location>
</feature>
<dbReference type="RefSeq" id="WP_029632656.1">
    <property type="nucleotide sequence ID" value="NZ_JACJTA010000069.1"/>
</dbReference>
<dbReference type="EMBL" id="JACJTA010000069">
    <property type="protein sequence ID" value="MBD2607656.1"/>
    <property type="molecule type" value="Genomic_DNA"/>
</dbReference>
<feature type="repeat" description="TPR" evidence="3">
    <location>
        <begin position="686"/>
        <end position="719"/>
    </location>
</feature>
<reference evidence="6 7" key="1">
    <citation type="journal article" date="2020" name="ISME J.">
        <title>Comparative genomics reveals insights into cyanobacterial evolution and habitat adaptation.</title>
        <authorList>
            <person name="Chen M.Y."/>
            <person name="Teng W.K."/>
            <person name="Zhao L."/>
            <person name="Hu C.X."/>
            <person name="Zhou Y.K."/>
            <person name="Han B.P."/>
            <person name="Song L.R."/>
            <person name="Shu W.S."/>
        </authorList>
    </citation>
    <scope>NUCLEOTIDE SEQUENCE [LARGE SCALE GENOMIC DNA]</scope>
    <source>
        <strain evidence="6 7">FACHB-248</strain>
    </source>
</reference>
<feature type="repeat" description="TPR" evidence="3">
    <location>
        <begin position="516"/>
        <end position="549"/>
    </location>
</feature>
<keyword evidence="5" id="KW-1133">Transmembrane helix</keyword>
<comment type="caution">
    <text evidence="6">The sequence shown here is derived from an EMBL/GenBank/DDBJ whole genome shotgun (WGS) entry which is preliminary data.</text>
</comment>
<sequence>MSKHKHGKGTLYWGLGTGTKIKYGFLQITLYFLPFTLYPLPFTPIIPIAPAQAQKAPAAVGRGYALLKKGWVNDAIAAFQQALKQEPQSLQARLGLAIAYNRAGKITDAWNSYQQVLAQDPNNQGALKIVGIMATYRPEWNVKGIQALTTLLNRNPNDFDALTYRALLYAYQQRLTESIADYKIVLANNPSSEAVIGAAQAYSYSENFPQALELFNRYRSSGKSISGYAAVAYGRTLRETGNPAGAVKVLEAQLQRSKKLDGLAIETRKELAVAYIANEQTTQALAILEPLQGRSDALLPLGRSLNEIRKRTNNPTLTQQVINLYRQTLANNPNPSPALLREVADVFAGFPEGRQTALQLYRQVAVQYPNDKSLVVRQIALENQLGILAKNDLKQRLAEALQPLPADRVQLQQLANALVNIDAPDSDFLPIYQNILQSGVSTPFLNFRVAQMYVQRNDLNNARQALAAYTATSEGTKNLAPQLLAAEIERREGSLDASAKRYQAVLTSKPDNDITDAALRGLGGVRLQQKRFDEALAVYDQLITRNPQDVTTQLGRTSVAYQARRISQGEAEAVLDNWLATQRATNTPPELYSLVGVLPAQARREALYNYLAEVDPNYLPVQLRLVQVLADRNPTLAQARVKQLIAKLPNTPNSYLIQGELARTIGDYKQASTAYENILAQQPDNIDALSALGGIRFQQGRYDSAQQIFNQVLAQKPDDIQSRRALADLNAIFDQPLTALAELEQLQIQQGTQGSTDADVSRRMQEIQEDFLQRRGFQPPWEDPQRRGR</sequence>
<keyword evidence="5" id="KW-0472">Membrane</keyword>
<evidence type="ECO:0000256" key="3">
    <source>
        <dbReference type="PROSITE-ProRule" id="PRU00339"/>
    </source>
</evidence>
<evidence type="ECO:0000313" key="6">
    <source>
        <dbReference type="EMBL" id="MBD2607656.1"/>
    </source>
</evidence>
<dbReference type="SUPFAM" id="SSF81901">
    <property type="entry name" value="HCP-like"/>
    <property type="match status" value="1"/>
</dbReference>
<dbReference type="InterPro" id="IPR019734">
    <property type="entry name" value="TPR_rpt"/>
</dbReference>
<evidence type="ECO:0000256" key="5">
    <source>
        <dbReference type="SAM" id="Phobius"/>
    </source>
</evidence>